<gene>
    <name evidence="1" type="ORF">MENT_LOCUS5135</name>
</gene>
<reference evidence="1 2" key="1">
    <citation type="submission" date="2020-08" db="EMBL/GenBank/DDBJ databases">
        <authorList>
            <person name="Koutsovoulos G."/>
            <person name="Danchin GJ E."/>
        </authorList>
    </citation>
    <scope>NUCLEOTIDE SEQUENCE [LARGE SCALE GENOMIC DNA]</scope>
</reference>
<dbReference type="AlphaFoldDB" id="A0A6V7TW90"/>
<name>A0A6V7TW90_MELEN</name>
<organism evidence="1 2">
    <name type="scientific">Meloidogyne enterolobii</name>
    <name type="common">Root-knot nematode worm</name>
    <name type="synonym">Meloidogyne mayaguensis</name>
    <dbReference type="NCBI Taxonomy" id="390850"/>
    <lineage>
        <taxon>Eukaryota</taxon>
        <taxon>Metazoa</taxon>
        <taxon>Ecdysozoa</taxon>
        <taxon>Nematoda</taxon>
        <taxon>Chromadorea</taxon>
        <taxon>Rhabditida</taxon>
        <taxon>Tylenchina</taxon>
        <taxon>Tylenchomorpha</taxon>
        <taxon>Tylenchoidea</taxon>
        <taxon>Meloidogynidae</taxon>
        <taxon>Meloidogyninae</taxon>
        <taxon>Meloidogyne</taxon>
    </lineage>
</organism>
<dbReference type="Proteomes" id="UP000580250">
    <property type="component" value="Unassembled WGS sequence"/>
</dbReference>
<proteinExistence type="predicted"/>
<accession>A0A6V7TW90</accession>
<sequence length="307" mass="33208">MPYFKQILGDERRSSWASSCSSSITSGSVAAALAINAQQQAQLERLYRQSIAQTNAAASTSDATATSALPSVQQLQLEFQKLYASTKEGSPGPVGVGGTSSAAVNAQNPLLMGGLMNVDPGALFIKSALAQLQQQQQQQMPTINITDENNQNVESAFLSLESNSILPNTDPPTLPNVYSVTGGIGNSISLTNSPSDIGTNQPLKFVYIPVCIETATQRLEKYVKNNQLLCEVQCDEQKETSTQIVNSVRIRVAPPSNESNKTILELILYRIDQSPNISRAAFTHIQGDVNEYEQLRVNLLSIFNEVV</sequence>
<dbReference type="EMBL" id="CAJEWN010000018">
    <property type="protein sequence ID" value="CAD2136557.1"/>
    <property type="molecule type" value="Genomic_DNA"/>
</dbReference>
<evidence type="ECO:0000313" key="2">
    <source>
        <dbReference type="Proteomes" id="UP000580250"/>
    </source>
</evidence>
<evidence type="ECO:0000313" key="1">
    <source>
        <dbReference type="EMBL" id="CAD2136557.1"/>
    </source>
</evidence>
<protein>
    <submittedName>
        <fullName evidence="1">Uncharacterized protein</fullName>
    </submittedName>
</protein>
<comment type="caution">
    <text evidence="1">The sequence shown here is derived from an EMBL/GenBank/DDBJ whole genome shotgun (WGS) entry which is preliminary data.</text>
</comment>